<accession>A0AAF3F9U8</accession>
<evidence type="ECO:0000313" key="3">
    <source>
        <dbReference type="WBParaSite" id="MBELARI_LOCUS3675"/>
    </source>
</evidence>
<reference evidence="3" key="1">
    <citation type="submission" date="2024-02" db="UniProtKB">
        <authorList>
            <consortium name="WormBaseParasite"/>
        </authorList>
    </citation>
    <scope>IDENTIFICATION</scope>
</reference>
<protein>
    <submittedName>
        <fullName evidence="3">Uncharacterized protein</fullName>
    </submittedName>
</protein>
<keyword evidence="1" id="KW-0732">Signal</keyword>
<feature type="chain" id="PRO_5041961570" evidence="1">
    <location>
        <begin position="21"/>
        <end position="76"/>
    </location>
</feature>
<keyword evidence="2" id="KW-1185">Reference proteome</keyword>
<feature type="signal peptide" evidence="1">
    <location>
        <begin position="1"/>
        <end position="20"/>
    </location>
</feature>
<organism evidence="2 3">
    <name type="scientific">Mesorhabditis belari</name>
    <dbReference type="NCBI Taxonomy" id="2138241"/>
    <lineage>
        <taxon>Eukaryota</taxon>
        <taxon>Metazoa</taxon>
        <taxon>Ecdysozoa</taxon>
        <taxon>Nematoda</taxon>
        <taxon>Chromadorea</taxon>
        <taxon>Rhabditida</taxon>
        <taxon>Rhabditina</taxon>
        <taxon>Rhabditomorpha</taxon>
        <taxon>Rhabditoidea</taxon>
        <taxon>Rhabditidae</taxon>
        <taxon>Mesorhabditinae</taxon>
        <taxon>Mesorhabditis</taxon>
    </lineage>
</organism>
<proteinExistence type="predicted"/>
<name>A0AAF3F9U8_9BILA</name>
<evidence type="ECO:0000313" key="2">
    <source>
        <dbReference type="Proteomes" id="UP000887575"/>
    </source>
</evidence>
<dbReference type="WBParaSite" id="MBELARI_LOCUS3675">
    <property type="protein sequence ID" value="MBELARI_LOCUS3675"/>
    <property type="gene ID" value="MBELARI_LOCUS3675"/>
</dbReference>
<dbReference type="AlphaFoldDB" id="A0AAF3F9U8"/>
<sequence>MKYSLILLVCFLALPDFGLMESPADGEEIMDEAHVMPPWHGVIARDQPRPCCPMGCIDHCDSEKCVYWCGFEGNCC</sequence>
<dbReference type="Proteomes" id="UP000887575">
    <property type="component" value="Unassembled WGS sequence"/>
</dbReference>
<evidence type="ECO:0000256" key="1">
    <source>
        <dbReference type="SAM" id="SignalP"/>
    </source>
</evidence>